<feature type="transmembrane region" description="Helical" evidence="1">
    <location>
        <begin position="35"/>
        <end position="63"/>
    </location>
</feature>
<dbReference type="InParanoid" id="A0A3M0D7V4"/>
<keyword evidence="1" id="KW-0472">Membrane</keyword>
<gene>
    <name evidence="2" type="ORF">BXY39_0849</name>
</gene>
<evidence type="ECO:0000313" key="3">
    <source>
        <dbReference type="Proteomes" id="UP000271227"/>
    </source>
</evidence>
<dbReference type="RefSeq" id="WP_121937533.1">
    <property type="nucleotide sequence ID" value="NZ_REFR01000009.1"/>
</dbReference>
<keyword evidence="1" id="KW-0812">Transmembrane</keyword>
<protein>
    <submittedName>
        <fullName evidence="2">Uncharacterized protein</fullName>
    </submittedName>
</protein>
<proteinExistence type="predicted"/>
<name>A0A3M0D7V4_9PROT</name>
<keyword evidence="1" id="KW-1133">Transmembrane helix</keyword>
<evidence type="ECO:0000256" key="1">
    <source>
        <dbReference type="SAM" id="Phobius"/>
    </source>
</evidence>
<keyword evidence="3" id="KW-1185">Reference proteome</keyword>
<comment type="caution">
    <text evidence="2">The sequence shown here is derived from an EMBL/GenBank/DDBJ whole genome shotgun (WGS) entry which is preliminary data.</text>
</comment>
<sequence>MKGLSWARRGRVVFSVMISLGDILKAVGATRSYVLIPLLLVLLSLALVIALLALTGPLAPFVYPIL</sequence>
<reference evidence="2 3" key="1">
    <citation type="submission" date="2018-10" db="EMBL/GenBank/DDBJ databases">
        <title>Genomic Encyclopedia of Archaeal and Bacterial Type Strains, Phase II (KMG-II): from individual species to whole genera.</title>
        <authorList>
            <person name="Goeker M."/>
        </authorList>
    </citation>
    <scope>NUCLEOTIDE SEQUENCE [LARGE SCALE GENOMIC DNA]</scope>
    <source>
        <strain evidence="2 3">DSM 25217</strain>
    </source>
</reference>
<organism evidence="2 3">
    <name type="scientific">Eilatimonas milleporae</name>
    <dbReference type="NCBI Taxonomy" id="911205"/>
    <lineage>
        <taxon>Bacteria</taxon>
        <taxon>Pseudomonadati</taxon>
        <taxon>Pseudomonadota</taxon>
        <taxon>Alphaproteobacteria</taxon>
        <taxon>Kordiimonadales</taxon>
        <taxon>Kordiimonadaceae</taxon>
        <taxon>Eilatimonas</taxon>
    </lineage>
</organism>
<dbReference type="Proteomes" id="UP000271227">
    <property type="component" value="Unassembled WGS sequence"/>
</dbReference>
<dbReference type="EMBL" id="REFR01000009">
    <property type="protein sequence ID" value="RMB12353.1"/>
    <property type="molecule type" value="Genomic_DNA"/>
</dbReference>
<evidence type="ECO:0000313" key="2">
    <source>
        <dbReference type="EMBL" id="RMB12353.1"/>
    </source>
</evidence>
<dbReference type="AlphaFoldDB" id="A0A3M0D7V4"/>
<accession>A0A3M0D7V4</accession>